<accession>A0A918CWY6</accession>
<dbReference type="PROSITE" id="PS00012">
    <property type="entry name" value="PHOSPHOPANTETHEINE"/>
    <property type="match status" value="2"/>
</dbReference>
<evidence type="ECO:0000256" key="3">
    <source>
        <dbReference type="ARBA" id="ARBA00022553"/>
    </source>
</evidence>
<evidence type="ECO:0000256" key="2">
    <source>
        <dbReference type="ARBA" id="ARBA00022450"/>
    </source>
</evidence>
<keyword evidence="2" id="KW-0596">Phosphopantetheine</keyword>
<dbReference type="GO" id="GO:0008610">
    <property type="term" value="P:lipid biosynthetic process"/>
    <property type="evidence" value="ECO:0007669"/>
    <property type="project" value="UniProtKB-ARBA"/>
</dbReference>
<keyword evidence="3" id="KW-0597">Phosphoprotein</keyword>
<dbReference type="Gene3D" id="3.30.559.10">
    <property type="entry name" value="Chloramphenicol acetyltransferase-like domain"/>
    <property type="match status" value="3"/>
</dbReference>
<dbReference type="FunFam" id="3.40.50.980:FF:000002">
    <property type="entry name" value="Enterobactin synthetase component F"/>
    <property type="match status" value="1"/>
</dbReference>
<dbReference type="InterPro" id="IPR036736">
    <property type="entry name" value="ACP-like_sf"/>
</dbReference>
<dbReference type="NCBIfam" id="TIGR01733">
    <property type="entry name" value="AA-adenyl-dom"/>
    <property type="match status" value="1"/>
</dbReference>
<dbReference type="PANTHER" id="PTHR45527">
    <property type="entry name" value="NONRIBOSOMAL PEPTIDE SYNTHETASE"/>
    <property type="match status" value="1"/>
</dbReference>
<proteinExistence type="predicted"/>
<dbReference type="SUPFAM" id="SSF56801">
    <property type="entry name" value="Acetyl-CoA synthetase-like"/>
    <property type="match status" value="1"/>
</dbReference>
<dbReference type="InterPro" id="IPR006162">
    <property type="entry name" value="Ppantetheine_attach_site"/>
</dbReference>
<dbReference type="PROSITE" id="PS50075">
    <property type="entry name" value="CARRIER"/>
    <property type="match status" value="2"/>
</dbReference>
<dbReference type="FunFam" id="3.40.50.12780:FF:000012">
    <property type="entry name" value="Non-ribosomal peptide synthetase"/>
    <property type="match status" value="1"/>
</dbReference>
<dbReference type="Gene3D" id="3.30.559.30">
    <property type="entry name" value="Nonribosomal peptide synthetase, condensation domain"/>
    <property type="match status" value="3"/>
</dbReference>
<dbReference type="Pfam" id="PF13193">
    <property type="entry name" value="AMP-binding_C"/>
    <property type="match status" value="1"/>
</dbReference>
<dbReference type="InterPro" id="IPR020845">
    <property type="entry name" value="AMP-binding_CS"/>
</dbReference>
<dbReference type="Gene3D" id="2.30.38.10">
    <property type="entry name" value="Luciferase, Domain 3"/>
    <property type="match status" value="1"/>
</dbReference>
<evidence type="ECO:0000259" key="6">
    <source>
        <dbReference type="PROSITE" id="PS50075"/>
    </source>
</evidence>
<dbReference type="CDD" id="cd19534">
    <property type="entry name" value="E_NRPS"/>
    <property type="match status" value="1"/>
</dbReference>
<comment type="caution">
    <text evidence="7">The sequence shown here is derived from an EMBL/GenBank/DDBJ whole genome shotgun (WGS) entry which is preliminary data.</text>
</comment>
<dbReference type="PANTHER" id="PTHR45527:SF1">
    <property type="entry name" value="FATTY ACID SYNTHASE"/>
    <property type="match status" value="1"/>
</dbReference>
<dbReference type="NCBIfam" id="TIGR01720">
    <property type="entry name" value="NRPS-para261"/>
    <property type="match status" value="1"/>
</dbReference>
<dbReference type="Gene3D" id="3.30.300.30">
    <property type="match status" value="1"/>
</dbReference>
<reference evidence="7" key="1">
    <citation type="journal article" date="2014" name="Int. J. Syst. Evol. Microbiol.">
        <title>Complete genome sequence of Corynebacterium casei LMG S-19264T (=DSM 44701T), isolated from a smear-ripened cheese.</title>
        <authorList>
            <consortium name="US DOE Joint Genome Institute (JGI-PGF)"/>
            <person name="Walter F."/>
            <person name="Albersmeier A."/>
            <person name="Kalinowski J."/>
            <person name="Ruckert C."/>
        </authorList>
    </citation>
    <scope>NUCLEOTIDE SEQUENCE</scope>
    <source>
        <strain evidence="7">CGMCC 4.7110</strain>
    </source>
</reference>
<keyword evidence="8" id="KW-1185">Reference proteome</keyword>
<dbReference type="RefSeq" id="WP_189268899.1">
    <property type="nucleotide sequence ID" value="NZ_BMML01000036.1"/>
</dbReference>
<dbReference type="Pfam" id="PF00501">
    <property type="entry name" value="AMP-binding"/>
    <property type="match status" value="1"/>
</dbReference>
<dbReference type="Pfam" id="PF00668">
    <property type="entry name" value="Condensation"/>
    <property type="match status" value="3"/>
</dbReference>
<comment type="cofactor">
    <cofactor evidence="1">
        <name>pantetheine 4'-phosphate</name>
        <dbReference type="ChEBI" id="CHEBI:47942"/>
    </cofactor>
</comment>
<feature type="domain" description="Carrier" evidence="6">
    <location>
        <begin position="1991"/>
        <end position="2066"/>
    </location>
</feature>
<dbReference type="InterPro" id="IPR045851">
    <property type="entry name" value="AMP-bd_C_sf"/>
</dbReference>
<dbReference type="InterPro" id="IPR010071">
    <property type="entry name" value="AA_adenyl_dom"/>
</dbReference>
<sequence length="2068" mass="223540">MKQPPLASSPTVEAVLPLTPLQAGMLFHASYDDQGVDVYLTQTPVELTGPLRVADLRAACEALLRRHPALRAGFLTRKSGEPVQVIRRAVEVPWREVDLSGSAGSEGEVALGELLRADLAERFDPAVPPLVRFLLVRLAAERHVLVMTNHHILLDGWSLPLVLRDLLALYGEGAVGLPEPVAFREYLVWLSRQDREAAAGAWRRALDGLDEPTLLAPADSPRDSAPPRRVVVDLGQAETEALSRAARARGLTLNSVVQSAWALTLAQLTGRRDVVFGATVSGRPAELAGVEDMVGLLINTVPVRVRVDPREPFERLARRVQDEQAELAPHQHLPLADIQRGSGLGELFDTALVFENAPLDQDALHRAADGLGIALLDGDLSSGAMHYPLSLLAVPGRRLRLDVNYRSDVVSRPRAERIAERLRLLLLAVADDPGTSTGRLALLAPWEHEQVLHAWNATAAGDSVLPGATMPELFARQVARTPDATALVLDGAHLTYAELDRRAERLARALRARGAGPSRLVAVRLPRSFELLVALYAVHKAGAAYLPIDVGHPAERVRFMLEDADPVVVVTEESYPLLAAEGDAAAPLEPVRPDPRQPAYLIYTSGSTGRPKGVLVPHEGVVNHLRWKQSAYPLGTGNRVLHKTPVTFDVSVWELFWPLATGATLVIARPDGHKDPAYLAGLIQREHIDLAHFVPSMLESFLHLPEAAGCTTLRRVICSGEALSQSLADRFHAVLDAELHNLYGPTEASVEITHGQSRPGASDVSVPIGRPIANSRTYVLGPGLRPAPIGTPGDLYLAGVQLAHGYQGRFGLTADRFVADPYGPPGSRMYRTGDVARWTEEGDLVFLGRSDDQVKIRGFRIELGEIEALLLRRPDVLRAAVLVREDQPGVKRLVAYVVPAAADGWDAEALRAHVAGELPEYMVPQAFVSLPELPLTTSGKLDRRALPAPRFAAAARGRAASSDRERTLCALFAEVLGVDGAGPDDGFFALGGDSIQSIQLVARARRAGLVITPRDVFQCRTPAALAAVAQEADAARGEAEDAGLGAFAPTPITHWLREQGADRFDGFNQTMLVRTPAAAGLPALTEALQALLDRHDALRMRLVEQDGTWSMHVPPPGAVRAADVLTRVDVHGLDDGALRAAVTAHAETARRALAPREGTVVRAVWFDAGAGQPGRLLLTVHHLAVDGVSWRILLPDLATAWQAADAGRQPRPAPVPTSLRTWSGRLAEEARDPRRVAELDCWTDQFDGGDPPLSGRPLDPAVDVYGTGRDLTLTLPAEYTGPLLTSVPQTLRAGIDELLLTALALAVAHWRQEDGRDTATHLLVDVEGHGRHEDVAGADLSRTVGWFTSLFPVRLDTGGTDWADLLSGGPALGQALNTVKARMRALPDRGIGYGLLRHLNPRTAAELAGHPRPQICFNYLGRYAAGEEGDWAVLSDPELTLPVADEDMPLPHALALNAVTEDGPAGPRLLASWTWASRLLDAERVEALAHRWFRMLRALVEYAADAGPGTLIPSDTVLGTLDPAALADRELRELERRWPGHRTADVLPLTPLQEGLLFHSSYDTDGIDVYNVQVVLELGGTLDADRLRRACGALLDRHDTLRTAFTQLPSGHPAQVVFRAVEVPWREVDLSGSAGSAGSEGEVALGELLRADLAERFDPAVPPLVRFLLVRLAAERHVLVMTNHHILLDGWSLPLVLRDLLALYGEGAVGLPEPVAFREYLVWLSRQDREAAAGAWRRALDGLDEPTLLVPRARSVPATELPRHLTVELGRAETEALSRAARARGLTLNSVVQSAWALTLAQLTGRRDVVFGATVSGRPAELAGVEDMVGLLINTVPVRVRVDPREPFERLARRVQDEQAELAPHQHLPLADIQRGSGLGELFDTALVFENYPDAPADSPLLGDGLRLTQVEGVDAYHYPLSVTVVPGERLRLRLTHRPELLDRETTDWAAAELVAFLSAVAARPQEPARPETAEARTVPVPAHRPTAGTARGRAHEAALRSLFAEVLGVGEVRGHDNFFLLGGDSLLALRLAGRIQEAWAVPVGPRTVFESPTPVSLAERLAGRGTA</sequence>
<name>A0A918CWY6_9ACTN</name>
<evidence type="ECO:0000313" key="7">
    <source>
        <dbReference type="EMBL" id="GGN42457.1"/>
    </source>
</evidence>
<dbReference type="Proteomes" id="UP000653411">
    <property type="component" value="Unassembled WGS sequence"/>
</dbReference>
<gene>
    <name evidence="7" type="ORF">GCM10011578_091770</name>
</gene>
<dbReference type="FunFam" id="3.30.300.30:FF:000010">
    <property type="entry name" value="Enterobactin synthetase component F"/>
    <property type="match status" value="1"/>
</dbReference>
<dbReference type="InterPro" id="IPR029058">
    <property type="entry name" value="AB_hydrolase_fold"/>
</dbReference>
<organism evidence="7 8">
    <name type="scientific">Streptomyces fuscichromogenes</name>
    <dbReference type="NCBI Taxonomy" id="1324013"/>
    <lineage>
        <taxon>Bacteria</taxon>
        <taxon>Bacillati</taxon>
        <taxon>Actinomycetota</taxon>
        <taxon>Actinomycetes</taxon>
        <taxon>Kitasatosporales</taxon>
        <taxon>Streptomycetaceae</taxon>
        <taxon>Streptomyces</taxon>
    </lineage>
</organism>
<evidence type="ECO:0000256" key="5">
    <source>
        <dbReference type="ARBA" id="ARBA00023194"/>
    </source>
</evidence>
<dbReference type="SUPFAM" id="SSF52777">
    <property type="entry name" value="CoA-dependent acyltransferases"/>
    <property type="match status" value="6"/>
</dbReference>
<dbReference type="InterPro" id="IPR023213">
    <property type="entry name" value="CAT-like_dom_sf"/>
</dbReference>
<dbReference type="InterPro" id="IPR020806">
    <property type="entry name" value="PKS_PP-bd"/>
</dbReference>
<dbReference type="GO" id="GO:0044550">
    <property type="term" value="P:secondary metabolite biosynthetic process"/>
    <property type="evidence" value="ECO:0007669"/>
    <property type="project" value="UniProtKB-ARBA"/>
</dbReference>
<dbReference type="SUPFAM" id="SSF47336">
    <property type="entry name" value="ACP-like"/>
    <property type="match status" value="2"/>
</dbReference>
<protein>
    <recommendedName>
        <fullName evidence="6">Carrier domain-containing protein</fullName>
    </recommendedName>
</protein>
<dbReference type="Pfam" id="PF00550">
    <property type="entry name" value="PP-binding"/>
    <property type="match status" value="2"/>
</dbReference>
<dbReference type="EMBL" id="BMML01000036">
    <property type="protein sequence ID" value="GGN42457.1"/>
    <property type="molecule type" value="Genomic_DNA"/>
</dbReference>
<dbReference type="Gene3D" id="3.40.50.980">
    <property type="match status" value="2"/>
</dbReference>
<dbReference type="GO" id="GO:0003824">
    <property type="term" value="F:catalytic activity"/>
    <property type="evidence" value="ECO:0007669"/>
    <property type="project" value="InterPro"/>
</dbReference>
<dbReference type="GO" id="GO:0017000">
    <property type="term" value="P:antibiotic biosynthetic process"/>
    <property type="evidence" value="ECO:0007669"/>
    <property type="project" value="UniProtKB-KW"/>
</dbReference>
<evidence type="ECO:0000313" key="8">
    <source>
        <dbReference type="Proteomes" id="UP000653411"/>
    </source>
</evidence>
<dbReference type="InterPro" id="IPR010060">
    <property type="entry name" value="NRPS_synth"/>
</dbReference>
<keyword evidence="5" id="KW-0045">Antibiotic biosynthesis</keyword>
<dbReference type="GO" id="GO:0031177">
    <property type="term" value="F:phosphopantetheine binding"/>
    <property type="evidence" value="ECO:0007669"/>
    <property type="project" value="InterPro"/>
</dbReference>
<dbReference type="InterPro" id="IPR009081">
    <property type="entry name" value="PP-bd_ACP"/>
</dbReference>
<dbReference type="SMART" id="SM00823">
    <property type="entry name" value="PKS_PP"/>
    <property type="match status" value="2"/>
</dbReference>
<dbReference type="GO" id="GO:0005829">
    <property type="term" value="C:cytosol"/>
    <property type="evidence" value="ECO:0007669"/>
    <property type="project" value="TreeGrafter"/>
</dbReference>
<reference evidence="7" key="2">
    <citation type="submission" date="2020-09" db="EMBL/GenBank/DDBJ databases">
        <authorList>
            <person name="Sun Q."/>
            <person name="Zhou Y."/>
        </authorList>
    </citation>
    <scope>NUCLEOTIDE SEQUENCE</scope>
    <source>
        <strain evidence="7">CGMCC 4.7110</strain>
    </source>
</reference>
<dbReference type="InterPro" id="IPR000873">
    <property type="entry name" value="AMP-dep_synth/lig_dom"/>
</dbReference>
<dbReference type="CDD" id="cd19543">
    <property type="entry name" value="DCL_NRPS"/>
    <property type="match status" value="2"/>
</dbReference>
<dbReference type="Gene3D" id="3.40.50.1820">
    <property type="entry name" value="alpha/beta hydrolase"/>
    <property type="match status" value="1"/>
</dbReference>
<feature type="domain" description="Carrier" evidence="6">
    <location>
        <begin position="959"/>
        <end position="1033"/>
    </location>
</feature>
<keyword evidence="4" id="KW-0677">Repeat</keyword>
<dbReference type="Gene3D" id="1.10.1200.10">
    <property type="entry name" value="ACP-like"/>
    <property type="match status" value="1"/>
</dbReference>
<dbReference type="InterPro" id="IPR025110">
    <property type="entry name" value="AMP-bd_C"/>
</dbReference>
<dbReference type="PROSITE" id="PS00455">
    <property type="entry name" value="AMP_BINDING"/>
    <property type="match status" value="1"/>
</dbReference>
<dbReference type="CDD" id="cd17646">
    <property type="entry name" value="A_NRPS_AB3403-like"/>
    <property type="match status" value="1"/>
</dbReference>
<dbReference type="InterPro" id="IPR001242">
    <property type="entry name" value="Condensation_dom"/>
</dbReference>
<evidence type="ECO:0000256" key="1">
    <source>
        <dbReference type="ARBA" id="ARBA00001957"/>
    </source>
</evidence>
<dbReference type="GO" id="GO:0043041">
    <property type="term" value="P:amino acid activation for nonribosomal peptide biosynthetic process"/>
    <property type="evidence" value="ECO:0007669"/>
    <property type="project" value="TreeGrafter"/>
</dbReference>
<evidence type="ECO:0000256" key="4">
    <source>
        <dbReference type="ARBA" id="ARBA00022737"/>
    </source>
</evidence>